<dbReference type="GO" id="GO:0006270">
    <property type="term" value="P:DNA replication initiation"/>
    <property type="evidence" value="ECO:0007669"/>
    <property type="project" value="TreeGrafter"/>
</dbReference>
<evidence type="ECO:0000256" key="1">
    <source>
        <dbReference type="ARBA" id="ARBA00022485"/>
    </source>
</evidence>
<feature type="domain" description="DNA primase large subunit C-terminal" evidence="8">
    <location>
        <begin position="241"/>
        <end position="356"/>
    </location>
</feature>
<comment type="subunit">
    <text evidence="7">Heterodimer of a small subunit (PriS) and a large subunit (PriL).</text>
</comment>
<evidence type="ECO:0000256" key="5">
    <source>
        <dbReference type="ARBA" id="ARBA00023004"/>
    </source>
</evidence>
<feature type="binding site" evidence="7">
    <location>
        <position position="336"/>
    </location>
    <ligand>
        <name>[4Fe-4S] cluster</name>
        <dbReference type="ChEBI" id="CHEBI:49883"/>
    </ligand>
</feature>
<dbReference type="GO" id="GO:0051539">
    <property type="term" value="F:4 iron, 4 sulfur cluster binding"/>
    <property type="evidence" value="ECO:0007669"/>
    <property type="project" value="UniProtKB-UniRule"/>
</dbReference>
<dbReference type="GO" id="GO:0046872">
    <property type="term" value="F:metal ion binding"/>
    <property type="evidence" value="ECO:0007669"/>
    <property type="project" value="UniProtKB-KW"/>
</dbReference>
<reference evidence="10" key="1">
    <citation type="submission" date="2016-10" db="EMBL/GenBank/DDBJ databases">
        <authorList>
            <person name="Varghese N."/>
            <person name="Submissions S."/>
        </authorList>
    </citation>
    <scope>NUCLEOTIDE SEQUENCE [LARGE SCALE GENOMIC DNA]</scope>
    <source>
        <strain evidence="10">CGMCC 1.10121</strain>
    </source>
</reference>
<organism evidence="9 10">
    <name type="scientific">Halogranum amylolyticum</name>
    <dbReference type="NCBI Taxonomy" id="660520"/>
    <lineage>
        <taxon>Archaea</taxon>
        <taxon>Methanobacteriati</taxon>
        <taxon>Methanobacteriota</taxon>
        <taxon>Stenosarchaea group</taxon>
        <taxon>Halobacteria</taxon>
        <taxon>Halobacteriales</taxon>
        <taxon>Haloferacaceae</taxon>
    </lineage>
</organism>
<evidence type="ECO:0000256" key="7">
    <source>
        <dbReference type="HAMAP-Rule" id="MF_00701"/>
    </source>
</evidence>
<evidence type="ECO:0000259" key="8">
    <source>
        <dbReference type="Pfam" id="PF04104"/>
    </source>
</evidence>
<keyword evidence="5 7" id="KW-0408">Iron</keyword>
<dbReference type="PANTHER" id="PTHR10537">
    <property type="entry name" value="DNA PRIMASE LARGE SUBUNIT"/>
    <property type="match status" value="1"/>
</dbReference>
<dbReference type="CDD" id="cd06560">
    <property type="entry name" value="PriL"/>
    <property type="match status" value="1"/>
</dbReference>
<name>A0A1H8QTF0_9EURY</name>
<dbReference type="Pfam" id="PF26466">
    <property type="entry name" value="DNA_primase_lrg_N"/>
    <property type="match status" value="1"/>
</dbReference>
<dbReference type="Proteomes" id="UP000199126">
    <property type="component" value="Unassembled WGS sequence"/>
</dbReference>
<dbReference type="InterPro" id="IPR058560">
    <property type="entry name" value="DNA_primase_C"/>
</dbReference>
<feature type="binding site" evidence="7">
    <location>
        <position position="320"/>
    </location>
    <ligand>
        <name>[4Fe-4S] cluster</name>
        <dbReference type="ChEBI" id="CHEBI:49883"/>
    </ligand>
</feature>
<keyword evidence="3 7" id="KW-0235">DNA replication</keyword>
<dbReference type="RefSeq" id="WP_089822560.1">
    <property type="nucleotide sequence ID" value="NZ_FODV01000003.1"/>
</dbReference>
<comment type="similarity">
    <text evidence="7">Belongs to the eukaryotic-type primase large subunit family.</text>
</comment>
<keyword evidence="1 7" id="KW-0004">4Fe-4S</keyword>
<feature type="binding site" evidence="7">
    <location>
        <position position="329"/>
    </location>
    <ligand>
        <name>[4Fe-4S] cluster</name>
        <dbReference type="ChEBI" id="CHEBI:49883"/>
    </ligand>
</feature>
<accession>A0A1H8QTF0</accession>
<gene>
    <name evidence="7" type="primary">priL</name>
    <name evidence="9" type="ORF">SAMN04487948_103296</name>
</gene>
<feature type="binding site" evidence="7">
    <location>
        <position position="250"/>
    </location>
    <ligand>
        <name>[4Fe-4S] cluster</name>
        <dbReference type="ChEBI" id="CHEBI:49883"/>
    </ligand>
</feature>
<keyword evidence="4 7" id="KW-0479">Metal-binding</keyword>
<dbReference type="SUPFAM" id="SSF140914">
    <property type="entry name" value="PriB N-terminal domain-like"/>
    <property type="match status" value="1"/>
</dbReference>
<keyword evidence="6 7" id="KW-0411">Iron-sulfur</keyword>
<evidence type="ECO:0000313" key="9">
    <source>
        <dbReference type="EMBL" id="SEO57307.1"/>
    </source>
</evidence>
<comment type="cofactor">
    <cofactor evidence="7">
        <name>[4Fe-4S] cluster</name>
        <dbReference type="ChEBI" id="CHEBI:49883"/>
    </cofactor>
    <text evidence="7">Binds 1 [4Fe-4S] cluster.</text>
</comment>
<proteinExistence type="inferred from homology"/>
<dbReference type="HAMAP" id="MF_00701">
    <property type="entry name" value="DNA_primase_lrg_arc"/>
    <property type="match status" value="1"/>
</dbReference>
<sequence>MNPLHARYPFFEGAREAVEAAGVALPTLVAEDAPAVARGRERVERALLSGTTASETPREWSVQDELLSYPIARILVSLIDAPAAVRKYAAAEAATAADRFTDDFETSDDGLKSTSRRRLSLDDVLREFDLADDVRAEPLERGRDPDWYRVALGSYLTLADPDWGERWRLVNREVVDGTVRVERGDLSRLLREAVERRVADGLPFQVRGTAGGDALADSLAEEVGTLRDLLADRRDVRDIDTVAPDLFPPCMSHLLDRVRRDNELDAHSTFALTAFLTGIGMDTDEIVRFYRDTALDEETVRYQTEYLRDDTGTQFGAPTCATMQAYGDCVNMDKRCETIAHPMSYYEKALDEADEVRDWREREA</sequence>
<dbReference type="OrthoDB" id="46081at2157"/>
<dbReference type="EMBL" id="FODV01000003">
    <property type="protein sequence ID" value="SEO57307.1"/>
    <property type="molecule type" value="Genomic_DNA"/>
</dbReference>
<dbReference type="PANTHER" id="PTHR10537:SF3">
    <property type="entry name" value="DNA PRIMASE LARGE SUBUNIT"/>
    <property type="match status" value="1"/>
</dbReference>
<evidence type="ECO:0000256" key="2">
    <source>
        <dbReference type="ARBA" id="ARBA00022515"/>
    </source>
</evidence>
<dbReference type="InterPro" id="IPR007238">
    <property type="entry name" value="DNA_primase_lsu_euk/arc"/>
</dbReference>
<keyword evidence="10" id="KW-1185">Reference proteome</keyword>
<evidence type="ECO:0000256" key="6">
    <source>
        <dbReference type="ARBA" id="ARBA00023014"/>
    </source>
</evidence>
<comment type="function">
    <text evidence="7">Regulatory subunit of DNA primase, an RNA polymerase that catalyzes the synthesis of short RNA molecules used as primers for DNA polymerase during DNA replication. Stabilizes and modulates the activity of the small subunit, increasing the rate of DNA synthesis, and conferring RNA synthesis capability. The DNA polymerase activity may enable DNA primase to also catalyze primer extension after primer synthesis. May also play a role in DNA repair.</text>
</comment>
<dbReference type="InterPro" id="IPR023642">
    <property type="entry name" value="DNA_primase_lsu_PriL"/>
</dbReference>
<dbReference type="GO" id="GO:0006269">
    <property type="term" value="P:DNA replication, synthesis of primer"/>
    <property type="evidence" value="ECO:0007669"/>
    <property type="project" value="UniProtKB-UniRule"/>
</dbReference>
<keyword evidence="2 7" id="KW-0639">Primosome</keyword>
<dbReference type="GO" id="GO:1990077">
    <property type="term" value="C:primosome complex"/>
    <property type="evidence" value="ECO:0007669"/>
    <property type="project" value="UniProtKB-KW"/>
</dbReference>
<protein>
    <recommendedName>
        <fullName evidence="7">DNA primase large subunit PriL</fullName>
    </recommendedName>
</protein>
<evidence type="ECO:0000256" key="3">
    <source>
        <dbReference type="ARBA" id="ARBA00022705"/>
    </source>
</evidence>
<dbReference type="GO" id="GO:0003899">
    <property type="term" value="F:DNA-directed RNA polymerase activity"/>
    <property type="evidence" value="ECO:0007669"/>
    <property type="project" value="InterPro"/>
</dbReference>
<evidence type="ECO:0000313" key="10">
    <source>
        <dbReference type="Proteomes" id="UP000199126"/>
    </source>
</evidence>
<dbReference type="AlphaFoldDB" id="A0A1H8QTF0"/>
<evidence type="ECO:0000256" key="4">
    <source>
        <dbReference type="ARBA" id="ARBA00022723"/>
    </source>
</evidence>
<dbReference type="Pfam" id="PF04104">
    <property type="entry name" value="DNA_primase_lrg"/>
    <property type="match status" value="1"/>
</dbReference>